<name>A0A2T4JSN3_9RHOB</name>
<dbReference type="AlphaFoldDB" id="A0A2T4JSN3"/>
<dbReference type="Gene3D" id="2.40.128.20">
    <property type="match status" value="1"/>
</dbReference>
<dbReference type="SUPFAM" id="SSF50814">
    <property type="entry name" value="Lipocalins"/>
    <property type="match status" value="1"/>
</dbReference>
<dbReference type="Pfam" id="PF08212">
    <property type="entry name" value="Lipocalin_2"/>
    <property type="match status" value="1"/>
</dbReference>
<dbReference type="RefSeq" id="WP_107664691.1">
    <property type="nucleotide sequence ID" value="NZ_PZKG01000075.1"/>
</dbReference>
<dbReference type="PROSITE" id="PS51257">
    <property type="entry name" value="PROKAR_LIPOPROTEIN"/>
    <property type="match status" value="1"/>
</dbReference>
<gene>
    <name evidence="3" type="ORF">C5F48_14920</name>
</gene>
<feature type="domain" description="Lipocalin/cytosolic fatty-acid binding" evidence="2">
    <location>
        <begin position="105"/>
        <end position="163"/>
    </location>
</feature>
<evidence type="ECO:0000313" key="3">
    <source>
        <dbReference type="EMBL" id="PTE20921.1"/>
    </source>
</evidence>
<organism evidence="3 4">
    <name type="scientific">Cereibacter changlensis JA139</name>
    <dbReference type="NCBI Taxonomy" id="1188249"/>
    <lineage>
        <taxon>Bacteria</taxon>
        <taxon>Pseudomonadati</taxon>
        <taxon>Pseudomonadota</taxon>
        <taxon>Alphaproteobacteria</taxon>
        <taxon>Rhodobacterales</taxon>
        <taxon>Paracoccaceae</taxon>
        <taxon>Cereibacter</taxon>
    </lineage>
</organism>
<dbReference type="InterPro" id="IPR000566">
    <property type="entry name" value="Lipocln_cytosolic_FA-bd_dom"/>
</dbReference>
<feature type="signal peptide" evidence="1">
    <location>
        <begin position="1"/>
        <end position="16"/>
    </location>
</feature>
<feature type="chain" id="PRO_5015768904" evidence="1">
    <location>
        <begin position="17"/>
        <end position="165"/>
    </location>
</feature>
<evidence type="ECO:0000256" key="1">
    <source>
        <dbReference type="SAM" id="SignalP"/>
    </source>
</evidence>
<keyword evidence="4" id="KW-1185">Reference proteome</keyword>
<comment type="caution">
    <text evidence="3">The sequence shown here is derived from an EMBL/GenBank/DDBJ whole genome shotgun (WGS) entry which is preliminary data.</text>
</comment>
<protein>
    <submittedName>
        <fullName evidence="3">Lipocalin</fullName>
    </submittedName>
</protein>
<proteinExistence type="predicted"/>
<accession>A0A2T4JSN3</accession>
<sequence length="165" mass="17426">MSRLMPILLLALAACAAPKPPESPGFRRAGTPIYSNAVFDAARLEGDWVQVAGFGAGCRPGGVSFVGGQVRTKLCLGGREQAFAGAFAVTGPGRLALRGAAPDGIGAPWWVIWVDTDYRTLAIGTPDGSFGFLLNRGGPLPADRLTAAREIFEWNGYDLSRLTVY</sequence>
<dbReference type="InterPro" id="IPR012674">
    <property type="entry name" value="Calycin"/>
</dbReference>
<dbReference type="Proteomes" id="UP000241010">
    <property type="component" value="Unassembled WGS sequence"/>
</dbReference>
<evidence type="ECO:0000313" key="4">
    <source>
        <dbReference type="Proteomes" id="UP000241010"/>
    </source>
</evidence>
<keyword evidence="1" id="KW-0732">Signal</keyword>
<dbReference type="OrthoDB" id="594739at2"/>
<dbReference type="EMBL" id="PZKG01000075">
    <property type="protein sequence ID" value="PTE20921.1"/>
    <property type="molecule type" value="Genomic_DNA"/>
</dbReference>
<reference evidence="3 4" key="1">
    <citation type="submission" date="2018-03" db="EMBL/GenBank/DDBJ databases">
        <title>Cereibacter changlensis.</title>
        <authorList>
            <person name="Meyer T.E."/>
            <person name="Miller S."/>
            <person name="Lodha T."/>
            <person name="Gandham S."/>
            <person name="Chintalapati S."/>
            <person name="Chintalapati V.R."/>
        </authorList>
    </citation>
    <scope>NUCLEOTIDE SEQUENCE [LARGE SCALE GENOMIC DNA]</scope>
    <source>
        <strain evidence="3 4">JA139</strain>
    </source>
</reference>
<evidence type="ECO:0000259" key="2">
    <source>
        <dbReference type="Pfam" id="PF08212"/>
    </source>
</evidence>